<gene>
    <name evidence="2" type="ORF">XpopCFBP1817_10850</name>
</gene>
<dbReference type="Proteomes" id="UP000239939">
    <property type="component" value="Unassembled WGS sequence"/>
</dbReference>
<evidence type="ECO:0000313" key="2">
    <source>
        <dbReference type="EMBL" id="PPU93447.1"/>
    </source>
</evidence>
<name>A0A2S7ENT8_9XANT</name>
<dbReference type="Pfam" id="PF13936">
    <property type="entry name" value="HTH_38"/>
    <property type="match status" value="1"/>
</dbReference>
<proteinExistence type="predicted"/>
<evidence type="ECO:0000313" key="3">
    <source>
        <dbReference type="Proteomes" id="UP000239939"/>
    </source>
</evidence>
<protein>
    <recommendedName>
        <fullName evidence="1">Transposase IS30-like HTH domain-containing protein</fullName>
    </recommendedName>
</protein>
<dbReference type="EMBL" id="MDEJ01000057">
    <property type="protein sequence ID" value="PPU93447.1"/>
    <property type="molecule type" value="Genomic_DNA"/>
</dbReference>
<dbReference type="AlphaFoldDB" id="A0A2S7ENT8"/>
<reference evidence="3" key="1">
    <citation type="submission" date="2016-08" db="EMBL/GenBank/DDBJ databases">
        <authorList>
            <person name="Merda D."/>
            <person name="Briand M."/>
            <person name="Taghouti G."/>
            <person name="Carrere S."/>
            <person name="Gouzy J."/>
            <person name="Portier P."/>
            <person name="Jacques M.-A."/>
            <person name="Fischer-Le Saux M."/>
        </authorList>
    </citation>
    <scope>NUCLEOTIDE SEQUENCE [LARGE SCALE GENOMIC DNA]</scope>
    <source>
        <strain evidence="3">CFBP1817</strain>
    </source>
</reference>
<organism evidence="2 3">
    <name type="scientific">Xanthomonas populi</name>
    <dbReference type="NCBI Taxonomy" id="53414"/>
    <lineage>
        <taxon>Bacteria</taxon>
        <taxon>Pseudomonadati</taxon>
        <taxon>Pseudomonadota</taxon>
        <taxon>Gammaproteobacteria</taxon>
        <taxon>Lysobacterales</taxon>
        <taxon>Lysobacteraceae</taxon>
        <taxon>Xanthomonas</taxon>
    </lineage>
</organism>
<dbReference type="InterPro" id="IPR025246">
    <property type="entry name" value="IS30-like_HTH"/>
</dbReference>
<feature type="domain" description="Transposase IS30-like HTH" evidence="1">
    <location>
        <begin position="5"/>
        <end position="27"/>
    </location>
</feature>
<evidence type="ECO:0000259" key="1">
    <source>
        <dbReference type="Pfam" id="PF13936"/>
    </source>
</evidence>
<accession>A0A2S7ENT8</accession>
<sequence>MLTHALYETGLSMRAIARVLERAPSTILQIRSAHGSQAAMKMPTG</sequence>
<keyword evidence="3" id="KW-1185">Reference proteome</keyword>
<comment type="caution">
    <text evidence="2">The sequence shown here is derived from an EMBL/GenBank/DDBJ whole genome shotgun (WGS) entry which is preliminary data.</text>
</comment>